<dbReference type="EMBL" id="JAGSOH010000038">
    <property type="protein sequence ID" value="MBR7827596.1"/>
    <property type="molecule type" value="Genomic_DNA"/>
</dbReference>
<organism evidence="2 3">
    <name type="scientific">Actinospica acidithermotolerans</name>
    <dbReference type="NCBI Taxonomy" id="2828514"/>
    <lineage>
        <taxon>Bacteria</taxon>
        <taxon>Bacillati</taxon>
        <taxon>Actinomycetota</taxon>
        <taxon>Actinomycetes</taxon>
        <taxon>Catenulisporales</taxon>
        <taxon>Actinospicaceae</taxon>
        <taxon>Actinospica</taxon>
    </lineage>
</organism>
<evidence type="ECO:0000313" key="2">
    <source>
        <dbReference type="EMBL" id="MBR7827596.1"/>
    </source>
</evidence>
<protein>
    <submittedName>
        <fullName evidence="2">NERD domain-containing protein</fullName>
    </submittedName>
</protein>
<name>A0A941E9T4_9ACTN</name>
<evidence type="ECO:0000313" key="3">
    <source>
        <dbReference type="Proteomes" id="UP000676325"/>
    </source>
</evidence>
<proteinExistence type="predicted"/>
<dbReference type="Pfam" id="PF08378">
    <property type="entry name" value="NERD"/>
    <property type="match status" value="1"/>
</dbReference>
<dbReference type="AlphaFoldDB" id="A0A941E9T4"/>
<comment type="caution">
    <text evidence="2">The sequence shown here is derived from an EMBL/GenBank/DDBJ whole genome shotgun (WGS) entry which is preliminary data.</text>
</comment>
<dbReference type="Proteomes" id="UP000676325">
    <property type="component" value="Unassembled WGS sequence"/>
</dbReference>
<evidence type="ECO:0000259" key="1">
    <source>
        <dbReference type="Pfam" id="PF08378"/>
    </source>
</evidence>
<keyword evidence="3" id="KW-1185">Reference proteome</keyword>
<gene>
    <name evidence="2" type="ORF">KDK95_14860</name>
</gene>
<sequence length="265" mass="29447">MVQRWQRNGQHRLYVKDTDTRAQLGYYDVRTGRLSVKDDARSYEIVDVLRPFLSGSVPAGLQHLMPQYPATSAELLAETEGYETFSASTPRAKQRGTRRLAPWRRGSKGERVVARRLARLGWDGWDVLRAVQEHGGDEVEHLVIGPPGVFTIRTLHHRGVRIRVGSQVVWVDDAVREYLRNARFEAAAVTRRLGSALGGATAVPVIPVLAFVGATAIDTHDGHPDVLVVAGERLDAELRDCRGSLSLPERDRILAAAHRVGLWTI</sequence>
<dbReference type="InterPro" id="IPR011528">
    <property type="entry name" value="NERD"/>
</dbReference>
<accession>A0A941E9T4</accession>
<feature type="domain" description="NERD" evidence="1">
    <location>
        <begin position="105"/>
        <end position="212"/>
    </location>
</feature>
<dbReference type="RefSeq" id="WP_212518738.1">
    <property type="nucleotide sequence ID" value="NZ_JAGSOH010000038.1"/>
</dbReference>
<reference evidence="2" key="1">
    <citation type="submission" date="2021-04" db="EMBL/GenBank/DDBJ databases">
        <title>Genome based classification of Actinospica acidithermotolerans sp. nov., an actinobacterium isolated from an Indonesian hot spring.</title>
        <authorList>
            <person name="Kusuma A.B."/>
            <person name="Putra K.E."/>
            <person name="Nafisah S."/>
            <person name="Loh J."/>
            <person name="Nouioui I."/>
            <person name="Goodfellow M."/>
        </authorList>
    </citation>
    <scope>NUCLEOTIDE SEQUENCE</scope>
    <source>
        <strain evidence="2">MGRD01-02</strain>
    </source>
</reference>